<dbReference type="PANTHER" id="PTHR30055:SF234">
    <property type="entry name" value="HTH-TYPE TRANSCRIPTIONAL REGULATOR BETI"/>
    <property type="match status" value="1"/>
</dbReference>
<feature type="DNA-binding region" description="H-T-H motif" evidence="4">
    <location>
        <begin position="44"/>
        <end position="63"/>
    </location>
</feature>
<name>A0A106ZXL5_9BURK</name>
<evidence type="ECO:0000256" key="4">
    <source>
        <dbReference type="PROSITE-ProRule" id="PRU00335"/>
    </source>
</evidence>
<organism evidence="7">
    <name type="scientific">Burkholderia stagnalis</name>
    <dbReference type="NCBI Taxonomy" id="1503054"/>
    <lineage>
        <taxon>Bacteria</taxon>
        <taxon>Pseudomonadati</taxon>
        <taxon>Pseudomonadota</taxon>
        <taxon>Betaproteobacteria</taxon>
        <taxon>Burkholderiales</taxon>
        <taxon>Burkholderiaceae</taxon>
        <taxon>Burkholderia</taxon>
        <taxon>Burkholderia cepacia complex</taxon>
    </lineage>
</organism>
<dbReference type="InterPro" id="IPR001647">
    <property type="entry name" value="HTH_TetR"/>
</dbReference>
<accession>A0A106ZXL5</accession>
<evidence type="ECO:0000256" key="3">
    <source>
        <dbReference type="ARBA" id="ARBA00023163"/>
    </source>
</evidence>
<dbReference type="Proteomes" id="UP000068603">
    <property type="component" value="Unassembled WGS sequence"/>
</dbReference>
<evidence type="ECO:0000256" key="5">
    <source>
        <dbReference type="SAM" id="MobiDB-lite"/>
    </source>
</evidence>
<dbReference type="PROSITE" id="PS50977">
    <property type="entry name" value="HTH_TETR_2"/>
    <property type="match status" value="1"/>
</dbReference>
<evidence type="ECO:0000313" key="8">
    <source>
        <dbReference type="Proteomes" id="UP000068603"/>
    </source>
</evidence>
<feature type="region of interest" description="Disordered" evidence="5">
    <location>
        <begin position="1"/>
        <end position="21"/>
    </location>
</feature>
<reference evidence="7 8" key="1">
    <citation type="submission" date="2015-11" db="EMBL/GenBank/DDBJ databases">
        <title>Expanding the genomic diversity of Burkholderia species for the development of highly accurate diagnostics.</title>
        <authorList>
            <person name="Sahl J."/>
            <person name="Keim P."/>
            <person name="Wagner D."/>
        </authorList>
    </citation>
    <scope>NUCLEOTIDE SEQUENCE [LARGE SCALE GENOMIC DNA]</scope>
    <source>
        <strain evidence="7 8">MSMB1960WGS</strain>
    </source>
</reference>
<dbReference type="Pfam" id="PF00440">
    <property type="entry name" value="TetR_N"/>
    <property type="match status" value="1"/>
</dbReference>
<protein>
    <submittedName>
        <fullName evidence="7">TetR family transcriptional regulator</fullName>
    </submittedName>
</protein>
<evidence type="ECO:0000256" key="1">
    <source>
        <dbReference type="ARBA" id="ARBA00023015"/>
    </source>
</evidence>
<dbReference type="PRINTS" id="PR00455">
    <property type="entry name" value="HTHTETR"/>
</dbReference>
<dbReference type="Gene3D" id="1.10.357.10">
    <property type="entry name" value="Tetracycline Repressor, domain 2"/>
    <property type="match status" value="1"/>
</dbReference>
<evidence type="ECO:0000256" key="2">
    <source>
        <dbReference type="ARBA" id="ARBA00023125"/>
    </source>
</evidence>
<dbReference type="AlphaFoldDB" id="A0A106ZXL5"/>
<keyword evidence="1" id="KW-0805">Transcription regulation</keyword>
<dbReference type="GO" id="GO:0003700">
    <property type="term" value="F:DNA-binding transcription factor activity"/>
    <property type="evidence" value="ECO:0007669"/>
    <property type="project" value="TreeGrafter"/>
</dbReference>
<dbReference type="PANTHER" id="PTHR30055">
    <property type="entry name" value="HTH-TYPE TRANSCRIPTIONAL REGULATOR RUTR"/>
    <property type="match status" value="1"/>
</dbReference>
<dbReference type="SUPFAM" id="SSF46689">
    <property type="entry name" value="Homeodomain-like"/>
    <property type="match status" value="1"/>
</dbReference>
<dbReference type="GO" id="GO:0000976">
    <property type="term" value="F:transcription cis-regulatory region binding"/>
    <property type="evidence" value="ECO:0007669"/>
    <property type="project" value="TreeGrafter"/>
</dbReference>
<dbReference type="STRING" id="1503054.WT74_28895"/>
<dbReference type="RefSeq" id="WP_059891962.1">
    <property type="nucleotide sequence ID" value="NZ_LOZN01000008.1"/>
</dbReference>
<keyword evidence="2 4" id="KW-0238">DNA-binding</keyword>
<keyword evidence="3" id="KW-0804">Transcription</keyword>
<dbReference type="InterPro" id="IPR009057">
    <property type="entry name" value="Homeodomain-like_sf"/>
</dbReference>
<proteinExistence type="predicted"/>
<feature type="domain" description="HTH tetR-type" evidence="6">
    <location>
        <begin position="21"/>
        <end position="81"/>
    </location>
</feature>
<gene>
    <name evidence="7" type="ORF">WT44_19205</name>
</gene>
<dbReference type="InterPro" id="IPR050109">
    <property type="entry name" value="HTH-type_TetR-like_transc_reg"/>
</dbReference>
<sequence length="208" mass="23548">MTSSTSSATGRHRRPQSERRATTRHALINATLRCMKEVGLAKTSITEICSQAGFSRGALLHHFPHKNDLLVASYIEWLEGKLASLQQRIHSTATVREEVVAWRTQMQETLPMTQEFYWALRNDDDLRARFNAALLTHSIGADVSAYLPNTSIDNTATPMLTRYVIACFIRGLCFQELFVRDQSIPDQAFDHFVEILSAFVERLPAAHE</sequence>
<comment type="caution">
    <text evidence="7">The sequence shown here is derived from an EMBL/GenBank/DDBJ whole genome shotgun (WGS) entry which is preliminary data.</text>
</comment>
<evidence type="ECO:0000259" key="6">
    <source>
        <dbReference type="PROSITE" id="PS50977"/>
    </source>
</evidence>
<dbReference type="EMBL" id="LPHB01000053">
    <property type="protein sequence ID" value="KWA59689.1"/>
    <property type="molecule type" value="Genomic_DNA"/>
</dbReference>
<evidence type="ECO:0000313" key="7">
    <source>
        <dbReference type="EMBL" id="KWA59689.1"/>
    </source>
</evidence>